<dbReference type="EMBL" id="JAVYJV010000002">
    <property type="protein sequence ID" value="KAK4377559.1"/>
    <property type="molecule type" value="Genomic_DNA"/>
</dbReference>
<protein>
    <recommendedName>
        <fullName evidence="5">Senescence regulator S40</fullName>
    </recommendedName>
</protein>
<dbReference type="PANTHER" id="PTHR46525:SF17">
    <property type="entry name" value="SENESCENCE REGULATOR S40"/>
    <property type="match status" value="1"/>
</dbReference>
<comment type="similarity">
    <text evidence="1">Belongs to the senescence regulator S40 family.</text>
</comment>
<sequence length="161" mass="18224">MATRKSFLFVGAKDQRISPISPNDLQFEFEEADKWNTINSPDHDITNIVPNHSESKRSTIPSSRFLKNPTKKSAPIGAATSLPVNVPDWSKILGNEYKNCNMDNVGDNKEFDEDNIIPPHEYLTRTRVASFSVQEGMGRTLKGRDLSRVRNAIWKQTGFED</sequence>
<dbReference type="GO" id="GO:0010150">
    <property type="term" value="P:leaf senescence"/>
    <property type="evidence" value="ECO:0007669"/>
    <property type="project" value="UniProtKB-ARBA"/>
</dbReference>
<dbReference type="Proteomes" id="UP001291623">
    <property type="component" value="Unassembled WGS sequence"/>
</dbReference>
<proteinExistence type="inferred from homology"/>
<gene>
    <name evidence="3" type="ORF">RND71_003855</name>
</gene>
<name>A0AAE1VWY9_9SOLA</name>
<dbReference type="AlphaFoldDB" id="A0AAE1VWY9"/>
<dbReference type="Pfam" id="PF04520">
    <property type="entry name" value="Senescence_reg"/>
    <property type="match status" value="1"/>
</dbReference>
<comment type="caution">
    <text evidence="3">The sequence shown here is derived from an EMBL/GenBank/DDBJ whole genome shotgun (WGS) entry which is preliminary data.</text>
</comment>
<evidence type="ECO:0000256" key="2">
    <source>
        <dbReference type="SAM" id="MobiDB-lite"/>
    </source>
</evidence>
<feature type="compositionally biased region" description="Polar residues" evidence="2">
    <location>
        <begin position="51"/>
        <end position="62"/>
    </location>
</feature>
<organism evidence="3 4">
    <name type="scientific">Anisodus tanguticus</name>
    <dbReference type="NCBI Taxonomy" id="243964"/>
    <lineage>
        <taxon>Eukaryota</taxon>
        <taxon>Viridiplantae</taxon>
        <taxon>Streptophyta</taxon>
        <taxon>Embryophyta</taxon>
        <taxon>Tracheophyta</taxon>
        <taxon>Spermatophyta</taxon>
        <taxon>Magnoliopsida</taxon>
        <taxon>eudicotyledons</taxon>
        <taxon>Gunneridae</taxon>
        <taxon>Pentapetalae</taxon>
        <taxon>asterids</taxon>
        <taxon>lamiids</taxon>
        <taxon>Solanales</taxon>
        <taxon>Solanaceae</taxon>
        <taxon>Solanoideae</taxon>
        <taxon>Hyoscyameae</taxon>
        <taxon>Anisodus</taxon>
    </lineage>
</organism>
<dbReference type="InterPro" id="IPR007608">
    <property type="entry name" value="Senescence_reg_S40"/>
</dbReference>
<evidence type="ECO:0000313" key="3">
    <source>
        <dbReference type="EMBL" id="KAK4377559.1"/>
    </source>
</evidence>
<evidence type="ECO:0000256" key="1">
    <source>
        <dbReference type="ARBA" id="ARBA00034773"/>
    </source>
</evidence>
<evidence type="ECO:0000313" key="4">
    <source>
        <dbReference type="Proteomes" id="UP001291623"/>
    </source>
</evidence>
<keyword evidence="4" id="KW-1185">Reference proteome</keyword>
<feature type="region of interest" description="Disordered" evidence="2">
    <location>
        <begin position="51"/>
        <end position="80"/>
    </location>
</feature>
<accession>A0AAE1VWY9</accession>
<evidence type="ECO:0008006" key="5">
    <source>
        <dbReference type="Google" id="ProtNLM"/>
    </source>
</evidence>
<dbReference type="PANTHER" id="PTHR46525">
    <property type="entry name" value="EMB|CAB72159.1"/>
    <property type="match status" value="1"/>
</dbReference>
<reference evidence="3" key="1">
    <citation type="submission" date="2023-12" db="EMBL/GenBank/DDBJ databases">
        <title>Genome assembly of Anisodus tanguticus.</title>
        <authorList>
            <person name="Wang Y.-J."/>
        </authorList>
    </citation>
    <scope>NUCLEOTIDE SEQUENCE</scope>
    <source>
        <strain evidence="3">KB-2021</strain>
        <tissue evidence="3">Leaf</tissue>
    </source>
</reference>